<feature type="domain" description="Protein kinase" evidence="1">
    <location>
        <begin position="1"/>
        <end position="280"/>
    </location>
</feature>
<dbReference type="InterPro" id="IPR011009">
    <property type="entry name" value="Kinase-like_dom_sf"/>
</dbReference>
<dbReference type="EMBL" id="VDMD01000008">
    <property type="protein sequence ID" value="TRM64167.1"/>
    <property type="molecule type" value="Genomic_DNA"/>
</dbReference>
<evidence type="ECO:0000259" key="1">
    <source>
        <dbReference type="PROSITE" id="PS50011"/>
    </source>
</evidence>
<dbReference type="GO" id="GO:0004672">
    <property type="term" value="F:protein kinase activity"/>
    <property type="evidence" value="ECO:0007669"/>
    <property type="project" value="InterPro"/>
</dbReference>
<evidence type="ECO:0000313" key="2">
    <source>
        <dbReference type="EMBL" id="TRM64167.1"/>
    </source>
</evidence>
<protein>
    <recommendedName>
        <fullName evidence="1">Protein kinase domain-containing protein</fullName>
    </recommendedName>
</protein>
<dbReference type="AlphaFoldDB" id="A0A550CH89"/>
<dbReference type="OrthoDB" id="1668230at2759"/>
<keyword evidence="3" id="KW-1185">Reference proteome</keyword>
<dbReference type="InterPro" id="IPR000719">
    <property type="entry name" value="Prot_kinase_dom"/>
</dbReference>
<evidence type="ECO:0000313" key="3">
    <source>
        <dbReference type="Proteomes" id="UP000320762"/>
    </source>
</evidence>
<dbReference type="STRING" id="97359.A0A550CH89"/>
<name>A0A550CH89_9AGAR</name>
<dbReference type="PROSITE" id="PS50011">
    <property type="entry name" value="PROTEIN_KINASE_DOM"/>
    <property type="match status" value="1"/>
</dbReference>
<reference evidence="2 3" key="1">
    <citation type="journal article" date="2019" name="New Phytol.">
        <title>Comparative genomics reveals unique wood-decay strategies and fruiting body development in the Schizophyllaceae.</title>
        <authorList>
            <person name="Almasi E."/>
            <person name="Sahu N."/>
            <person name="Krizsan K."/>
            <person name="Balint B."/>
            <person name="Kovacs G.M."/>
            <person name="Kiss B."/>
            <person name="Cseklye J."/>
            <person name="Drula E."/>
            <person name="Henrissat B."/>
            <person name="Nagy I."/>
            <person name="Chovatia M."/>
            <person name="Adam C."/>
            <person name="LaButti K."/>
            <person name="Lipzen A."/>
            <person name="Riley R."/>
            <person name="Grigoriev I.V."/>
            <person name="Nagy L.G."/>
        </authorList>
    </citation>
    <scope>NUCLEOTIDE SEQUENCE [LARGE SCALE GENOMIC DNA]</scope>
    <source>
        <strain evidence="2 3">NL-1724</strain>
    </source>
</reference>
<dbReference type="Proteomes" id="UP000320762">
    <property type="component" value="Unassembled WGS sequence"/>
</dbReference>
<proteinExistence type="predicted"/>
<comment type="caution">
    <text evidence="2">The sequence shown here is derived from an EMBL/GenBank/DDBJ whole genome shotgun (WGS) entry which is preliminary data.</text>
</comment>
<gene>
    <name evidence="2" type="ORF">BD626DRAFT_536790</name>
</gene>
<accession>A0A550CH89</accession>
<dbReference type="Gene3D" id="1.10.510.10">
    <property type="entry name" value="Transferase(Phosphotransferase) domain 1"/>
    <property type="match status" value="1"/>
</dbReference>
<sequence length="411" mass="46768">MQDIDAPYGSWSLDVDLDDAWYQEAELIPLQLSPERQVLSFERDSVVYALKHWYEALEEADIMHQLRVGLLAGDCIVPILGRAYRDGAVVGYVMRQETPFDPRTIDSKDERLAVIREACDLVHRLHGKGIVHGDLKRPNLLRCADGALRFIDLECMSVVGDGFIASMATAEYISQRRMLRQGVDHEPLSFNEDYHSLALLIFEIYTARDDFYSIGPSSSENEMDWSDVCCDASQVGMPPDVSRIDDPEIAQLMMSYFNRGPERVLILRRPVMICMRHDLPLRCLPDVQHTYSRLIRCFTCTRDARPPPCPNLFVAPVGTRDTNSPACTQCLSYVTHVGLNWIFDMHKISSQVALNTRRAPGQDMSAIEDLTERVKKNGLRRNVAFYTIQQYNPKPGMLRKLLPRLNSTSPD</sequence>
<dbReference type="GO" id="GO:0005524">
    <property type="term" value="F:ATP binding"/>
    <property type="evidence" value="ECO:0007669"/>
    <property type="project" value="InterPro"/>
</dbReference>
<organism evidence="2 3">
    <name type="scientific">Schizophyllum amplum</name>
    <dbReference type="NCBI Taxonomy" id="97359"/>
    <lineage>
        <taxon>Eukaryota</taxon>
        <taxon>Fungi</taxon>
        <taxon>Dikarya</taxon>
        <taxon>Basidiomycota</taxon>
        <taxon>Agaricomycotina</taxon>
        <taxon>Agaricomycetes</taxon>
        <taxon>Agaricomycetidae</taxon>
        <taxon>Agaricales</taxon>
        <taxon>Schizophyllaceae</taxon>
        <taxon>Schizophyllum</taxon>
    </lineage>
</organism>
<dbReference type="SUPFAM" id="SSF56112">
    <property type="entry name" value="Protein kinase-like (PK-like)"/>
    <property type="match status" value="1"/>
</dbReference>